<dbReference type="PROSITE" id="PS50240">
    <property type="entry name" value="TRYPSIN_DOM"/>
    <property type="match status" value="1"/>
</dbReference>
<keyword evidence="1" id="KW-1015">Disulfide bond</keyword>
<keyword evidence="2" id="KW-0720">Serine protease</keyword>
<dbReference type="Pfam" id="PF00089">
    <property type="entry name" value="Trypsin"/>
    <property type="match status" value="1"/>
</dbReference>
<dbReference type="Proteomes" id="UP001627154">
    <property type="component" value="Unassembled WGS sequence"/>
</dbReference>
<evidence type="ECO:0000256" key="1">
    <source>
        <dbReference type="ARBA" id="ARBA00023157"/>
    </source>
</evidence>
<feature type="domain" description="Peptidase S1" evidence="4">
    <location>
        <begin position="31"/>
        <end position="266"/>
    </location>
</feature>
<dbReference type="PANTHER" id="PTHR24250:SF27">
    <property type="entry name" value="ELASTASE 2 LIKE"/>
    <property type="match status" value="1"/>
</dbReference>
<keyword evidence="3" id="KW-0732">Signal</keyword>
<evidence type="ECO:0000256" key="2">
    <source>
        <dbReference type="RuleBase" id="RU363034"/>
    </source>
</evidence>
<dbReference type="Gene3D" id="2.40.10.10">
    <property type="entry name" value="Trypsin-like serine proteases"/>
    <property type="match status" value="1"/>
</dbReference>
<accession>A0ABD2X8Q8</accession>
<dbReference type="SUPFAM" id="SSF50494">
    <property type="entry name" value="Trypsin-like serine proteases"/>
    <property type="match status" value="1"/>
</dbReference>
<dbReference type="InterPro" id="IPR043504">
    <property type="entry name" value="Peptidase_S1_PA_chymotrypsin"/>
</dbReference>
<dbReference type="FunFam" id="2.40.10.10:FF:000068">
    <property type="entry name" value="transmembrane protease serine 2"/>
    <property type="match status" value="1"/>
</dbReference>
<reference evidence="5 6" key="1">
    <citation type="journal article" date="2024" name="bioRxiv">
        <title>A reference genome for Trichogramma kaykai: A tiny desert-dwelling parasitoid wasp with competing sex-ratio distorters.</title>
        <authorList>
            <person name="Culotta J."/>
            <person name="Lindsey A.R."/>
        </authorList>
    </citation>
    <scope>NUCLEOTIDE SEQUENCE [LARGE SCALE GENOMIC DNA]</scope>
    <source>
        <strain evidence="5 6">KSX58</strain>
    </source>
</reference>
<dbReference type="InterPro" id="IPR009003">
    <property type="entry name" value="Peptidase_S1_PA"/>
</dbReference>
<dbReference type="SMART" id="SM00020">
    <property type="entry name" value="Tryp_SPc"/>
    <property type="match status" value="1"/>
</dbReference>
<keyword evidence="2" id="KW-0645">Protease</keyword>
<comment type="caution">
    <text evidence="5">The sequence shown here is derived from an EMBL/GenBank/DDBJ whole genome shotgun (WGS) entry which is preliminary data.</text>
</comment>
<sequence length="280" mass="30772">MKVVANLSIFILCLALRDVSAELDDDVESRITFGQDASPGEFPHHISMYKDRSYLCGGALISPKHVLTAAHCVQSLVKNRKYELLVEVGTVNLGKGRVHRVSRITYNRGFDLHPNSKLVADDIAVIHLKAPVELSDNVKPIKLPVPNSELPDRSIIHVSGFGISRPGGVGPVNQRLQKVQSLTISRLACSRWYWAYMNERIGPKVICVRDKRPGTCYGDSGGPMTNETKDVIVGVVSGGTGRCGRGDPDIFTKVSHFIPFIENELNGDYKANAIHPSINY</sequence>
<evidence type="ECO:0000256" key="3">
    <source>
        <dbReference type="SAM" id="SignalP"/>
    </source>
</evidence>
<dbReference type="CDD" id="cd00190">
    <property type="entry name" value="Tryp_SPc"/>
    <property type="match status" value="1"/>
</dbReference>
<name>A0ABD2X8Q8_9HYME</name>
<feature type="chain" id="PRO_5044786359" description="Peptidase S1 domain-containing protein" evidence="3">
    <location>
        <begin position="22"/>
        <end position="280"/>
    </location>
</feature>
<dbReference type="InterPro" id="IPR033116">
    <property type="entry name" value="TRYPSIN_SER"/>
</dbReference>
<dbReference type="EMBL" id="JBJJXI010000045">
    <property type="protein sequence ID" value="KAL3401524.1"/>
    <property type="molecule type" value="Genomic_DNA"/>
</dbReference>
<dbReference type="PROSITE" id="PS00135">
    <property type="entry name" value="TRYPSIN_SER"/>
    <property type="match status" value="1"/>
</dbReference>
<evidence type="ECO:0000313" key="6">
    <source>
        <dbReference type="Proteomes" id="UP001627154"/>
    </source>
</evidence>
<dbReference type="PANTHER" id="PTHR24250">
    <property type="entry name" value="CHYMOTRYPSIN-RELATED"/>
    <property type="match status" value="1"/>
</dbReference>
<dbReference type="AlphaFoldDB" id="A0ABD2X8Q8"/>
<dbReference type="PRINTS" id="PR00722">
    <property type="entry name" value="CHYMOTRYPSIN"/>
</dbReference>
<dbReference type="PROSITE" id="PS00134">
    <property type="entry name" value="TRYPSIN_HIS"/>
    <property type="match status" value="1"/>
</dbReference>
<dbReference type="InterPro" id="IPR001314">
    <property type="entry name" value="Peptidase_S1A"/>
</dbReference>
<gene>
    <name evidence="5" type="ORF">TKK_005348</name>
</gene>
<dbReference type="InterPro" id="IPR001254">
    <property type="entry name" value="Trypsin_dom"/>
</dbReference>
<evidence type="ECO:0000313" key="5">
    <source>
        <dbReference type="EMBL" id="KAL3401524.1"/>
    </source>
</evidence>
<protein>
    <recommendedName>
        <fullName evidence="4">Peptidase S1 domain-containing protein</fullName>
    </recommendedName>
</protein>
<keyword evidence="6" id="KW-1185">Reference proteome</keyword>
<dbReference type="InterPro" id="IPR018114">
    <property type="entry name" value="TRYPSIN_HIS"/>
</dbReference>
<dbReference type="GO" id="GO:0006508">
    <property type="term" value="P:proteolysis"/>
    <property type="evidence" value="ECO:0007669"/>
    <property type="project" value="UniProtKB-KW"/>
</dbReference>
<dbReference type="GO" id="GO:0008236">
    <property type="term" value="F:serine-type peptidase activity"/>
    <property type="evidence" value="ECO:0007669"/>
    <property type="project" value="UniProtKB-KW"/>
</dbReference>
<proteinExistence type="predicted"/>
<keyword evidence="2" id="KW-0378">Hydrolase</keyword>
<feature type="signal peptide" evidence="3">
    <location>
        <begin position="1"/>
        <end position="21"/>
    </location>
</feature>
<evidence type="ECO:0000259" key="4">
    <source>
        <dbReference type="PROSITE" id="PS50240"/>
    </source>
</evidence>
<organism evidence="5 6">
    <name type="scientific">Trichogramma kaykai</name>
    <dbReference type="NCBI Taxonomy" id="54128"/>
    <lineage>
        <taxon>Eukaryota</taxon>
        <taxon>Metazoa</taxon>
        <taxon>Ecdysozoa</taxon>
        <taxon>Arthropoda</taxon>
        <taxon>Hexapoda</taxon>
        <taxon>Insecta</taxon>
        <taxon>Pterygota</taxon>
        <taxon>Neoptera</taxon>
        <taxon>Endopterygota</taxon>
        <taxon>Hymenoptera</taxon>
        <taxon>Apocrita</taxon>
        <taxon>Proctotrupomorpha</taxon>
        <taxon>Chalcidoidea</taxon>
        <taxon>Trichogrammatidae</taxon>
        <taxon>Trichogramma</taxon>
    </lineage>
</organism>